<dbReference type="RefSeq" id="WP_129188762.1">
    <property type="nucleotide sequence ID" value="NZ_CP035491.1"/>
</dbReference>
<protein>
    <submittedName>
        <fullName evidence="2">SDR family NAD(P)-dependent oxidoreductase</fullName>
    </submittedName>
</protein>
<organism evidence="2 3">
    <name type="scientific">Agromyces protaetiae</name>
    <dbReference type="NCBI Taxonomy" id="2509455"/>
    <lineage>
        <taxon>Bacteria</taxon>
        <taxon>Bacillati</taxon>
        <taxon>Actinomycetota</taxon>
        <taxon>Actinomycetes</taxon>
        <taxon>Micrococcales</taxon>
        <taxon>Microbacteriaceae</taxon>
        <taxon>Agromyces</taxon>
    </lineage>
</organism>
<dbReference type="GO" id="GO:0016491">
    <property type="term" value="F:oxidoreductase activity"/>
    <property type="evidence" value="ECO:0007669"/>
    <property type="project" value="UniProtKB-KW"/>
</dbReference>
<dbReference type="InterPro" id="IPR002347">
    <property type="entry name" value="SDR_fam"/>
</dbReference>
<dbReference type="InterPro" id="IPR036291">
    <property type="entry name" value="NAD(P)-bd_dom_sf"/>
</dbReference>
<gene>
    <name evidence="2" type="ORF">ET445_03175</name>
</gene>
<dbReference type="Proteomes" id="UP000291259">
    <property type="component" value="Chromosome"/>
</dbReference>
<dbReference type="Gene3D" id="3.40.50.720">
    <property type="entry name" value="NAD(P)-binding Rossmann-like Domain"/>
    <property type="match status" value="1"/>
</dbReference>
<dbReference type="PANTHER" id="PTHR43157">
    <property type="entry name" value="PHOSPHATIDYLINOSITOL-GLYCAN BIOSYNTHESIS CLASS F PROTEIN-RELATED"/>
    <property type="match status" value="1"/>
</dbReference>
<keyword evidence="3" id="KW-1185">Reference proteome</keyword>
<sequence length="285" mass="30674">MGSQKVIVITGASDGIGAAAARELAKRGHHVVVVGRSPEKTAAVAREIGTDHFLADFTRLDDVRRLARDLDAAYPRIDVLANNAGRPFGDPAKTVDGFEQTFQVNHLAGFLLTTLLMDKLVASEASVIQTTTLHGGNVKTLDLDDLDFDRAGLEPIKAYNAVKLENVLFTKELDRRYRAQGLSSAAFYPGIIAGTAFGSETTSPLFKFLTGSKLAMRLFRAGTPADGADQLVWLAEGRPGVDWESGEFYVKRRAGTRLNPLATDAALAAGLWEKSEELLATAATR</sequence>
<accession>A0A4P6FDP6</accession>
<dbReference type="EMBL" id="CP035491">
    <property type="protein sequence ID" value="QAY72489.1"/>
    <property type="molecule type" value="Genomic_DNA"/>
</dbReference>
<evidence type="ECO:0000313" key="2">
    <source>
        <dbReference type="EMBL" id="QAY72489.1"/>
    </source>
</evidence>
<dbReference type="AlphaFoldDB" id="A0A4P6FDP6"/>
<dbReference type="PRINTS" id="PR00081">
    <property type="entry name" value="GDHRDH"/>
</dbReference>
<dbReference type="SUPFAM" id="SSF51735">
    <property type="entry name" value="NAD(P)-binding Rossmann-fold domains"/>
    <property type="match status" value="1"/>
</dbReference>
<evidence type="ECO:0000256" key="1">
    <source>
        <dbReference type="ARBA" id="ARBA00023002"/>
    </source>
</evidence>
<evidence type="ECO:0000313" key="3">
    <source>
        <dbReference type="Proteomes" id="UP000291259"/>
    </source>
</evidence>
<proteinExistence type="predicted"/>
<dbReference type="Pfam" id="PF00106">
    <property type="entry name" value="adh_short"/>
    <property type="match status" value="1"/>
</dbReference>
<dbReference type="KEGG" id="agf:ET445_03175"/>
<name>A0A4P6FDP6_9MICO</name>
<keyword evidence="1" id="KW-0560">Oxidoreductase</keyword>
<dbReference type="PANTHER" id="PTHR43157:SF31">
    <property type="entry name" value="PHOSPHATIDYLINOSITOL-GLYCAN BIOSYNTHESIS CLASS F PROTEIN"/>
    <property type="match status" value="1"/>
</dbReference>
<reference evidence="2 3" key="1">
    <citation type="submission" date="2019-01" db="EMBL/GenBank/DDBJ databases">
        <title>Genome sequencing of strain FW100M-8.</title>
        <authorList>
            <person name="Heo J."/>
            <person name="Kim S.-J."/>
            <person name="Kim J.-S."/>
            <person name="Hong S.-B."/>
            <person name="Kwon S.-W."/>
        </authorList>
    </citation>
    <scope>NUCLEOTIDE SEQUENCE [LARGE SCALE GENOMIC DNA]</scope>
    <source>
        <strain evidence="2 3">FW100M-8</strain>
    </source>
</reference>
<dbReference type="OrthoDB" id="3237043at2"/>